<dbReference type="Pfam" id="PF22666">
    <property type="entry name" value="Glyco_hydro_2_N2"/>
    <property type="match status" value="1"/>
</dbReference>
<evidence type="ECO:0000256" key="1">
    <source>
        <dbReference type="ARBA" id="ARBA00022801"/>
    </source>
</evidence>
<proteinExistence type="predicted"/>
<sequence length="161" mass="18207">MKQSLGGIWNYEPLEHTVVKESETVHIYEGLSPAGEMELPQNWQLAGLEDFNGVVRFTRAFRADLRPGERVFLKFAGVDYSADVRFNGVHLGTHQGYFQAFEFEVTDIISPENALEVSVSCPREDEHSLWPDKKVLVKGVFNHHDARPGGWHPESGQSKAR</sequence>
<gene>
    <name evidence="3" type="ORF">JZ786_23090</name>
</gene>
<evidence type="ECO:0000313" key="4">
    <source>
        <dbReference type="Proteomes" id="UP000663505"/>
    </source>
</evidence>
<reference evidence="3 4" key="1">
    <citation type="submission" date="2021-02" db="EMBL/GenBank/DDBJ databases">
        <title>Alicyclobacillus curvatus sp. nov. and Alicyclobacillus mengziensis sp. nov., two acidophilic bacteria isolated from acid mine drainage.</title>
        <authorList>
            <person name="Huang Y."/>
        </authorList>
    </citation>
    <scope>NUCLEOTIDE SEQUENCE [LARGE SCALE GENOMIC DNA]</scope>
    <source>
        <strain evidence="3 4">S30H14</strain>
    </source>
</reference>
<evidence type="ECO:0000259" key="2">
    <source>
        <dbReference type="Pfam" id="PF22666"/>
    </source>
</evidence>
<dbReference type="EMBL" id="CP071182">
    <property type="protein sequence ID" value="QSO47244.1"/>
    <property type="molecule type" value="Genomic_DNA"/>
</dbReference>
<dbReference type="Proteomes" id="UP000663505">
    <property type="component" value="Chromosome"/>
</dbReference>
<keyword evidence="1" id="KW-0378">Hydrolase</keyword>
<accession>A0A9X7VY92</accession>
<protein>
    <recommendedName>
        <fullName evidence="2">Beta-mannosidase-like galactose-binding domain-containing protein</fullName>
    </recommendedName>
</protein>
<evidence type="ECO:0000313" key="3">
    <source>
        <dbReference type="EMBL" id="QSO47244.1"/>
    </source>
</evidence>
<dbReference type="InterPro" id="IPR054593">
    <property type="entry name" value="Beta-mannosidase-like_N2"/>
</dbReference>
<name>A0A9X7VY92_9BACL</name>
<organism evidence="3 4">
    <name type="scientific">Alicyclobacillus mengziensis</name>
    <dbReference type="NCBI Taxonomy" id="2931921"/>
    <lineage>
        <taxon>Bacteria</taxon>
        <taxon>Bacillati</taxon>
        <taxon>Bacillota</taxon>
        <taxon>Bacilli</taxon>
        <taxon>Bacillales</taxon>
        <taxon>Alicyclobacillaceae</taxon>
        <taxon>Alicyclobacillus</taxon>
    </lineage>
</organism>
<dbReference type="KEGG" id="afx:JZ786_23090"/>
<dbReference type="AlphaFoldDB" id="A0A9X7VY92"/>
<keyword evidence="4" id="KW-1185">Reference proteome</keyword>
<dbReference type="RefSeq" id="WP_206656601.1">
    <property type="nucleotide sequence ID" value="NZ_CP071182.1"/>
</dbReference>
<dbReference type="InterPro" id="IPR008979">
    <property type="entry name" value="Galactose-bd-like_sf"/>
</dbReference>
<dbReference type="SUPFAM" id="SSF49785">
    <property type="entry name" value="Galactose-binding domain-like"/>
    <property type="match status" value="1"/>
</dbReference>
<dbReference type="GO" id="GO:0004553">
    <property type="term" value="F:hydrolase activity, hydrolyzing O-glycosyl compounds"/>
    <property type="evidence" value="ECO:0007669"/>
    <property type="project" value="UniProtKB-ARBA"/>
</dbReference>
<feature type="domain" description="Beta-mannosidase-like galactose-binding" evidence="2">
    <location>
        <begin position="60"/>
        <end position="128"/>
    </location>
</feature>
<dbReference type="Gene3D" id="2.60.120.260">
    <property type="entry name" value="Galactose-binding domain-like"/>
    <property type="match status" value="1"/>
</dbReference>